<dbReference type="EMBL" id="MU393453">
    <property type="protein sequence ID" value="KAI4866877.1"/>
    <property type="molecule type" value="Genomic_DNA"/>
</dbReference>
<accession>A0ACB9Z5Y3</accession>
<organism evidence="1 2">
    <name type="scientific">Hypoxylon rubiginosum</name>
    <dbReference type="NCBI Taxonomy" id="110542"/>
    <lineage>
        <taxon>Eukaryota</taxon>
        <taxon>Fungi</taxon>
        <taxon>Dikarya</taxon>
        <taxon>Ascomycota</taxon>
        <taxon>Pezizomycotina</taxon>
        <taxon>Sordariomycetes</taxon>
        <taxon>Xylariomycetidae</taxon>
        <taxon>Xylariales</taxon>
        <taxon>Hypoxylaceae</taxon>
        <taxon>Hypoxylon</taxon>
    </lineage>
</organism>
<gene>
    <name evidence="1" type="ORF">F4820DRAFT_234043</name>
</gene>
<keyword evidence="2" id="KW-1185">Reference proteome</keyword>
<proteinExistence type="predicted"/>
<reference evidence="1 2" key="1">
    <citation type="journal article" date="2022" name="New Phytol.">
        <title>Ecological generalism drives hyperdiversity of secondary metabolite gene clusters in xylarialean endophytes.</title>
        <authorList>
            <person name="Franco M.E.E."/>
            <person name="Wisecaver J.H."/>
            <person name="Arnold A.E."/>
            <person name="Ju Y.M."/>
            <person name="Slot J.C."/>
            <person name="Ahrendt S."/>
            <person name="Moore L.P."/>
            <person name="Eastman K.E."/>
            <person name="Scott K."/>
            <person name="Konkel Z."/>
            <person name="Mondo S.J."/>
            <person name="Kuo A."/>
            <person name="Hayes R.D."/>
            <person name="Haridas S."/>
            <person name="Andreopoulos B."/>
            <person name="Riley R."/>
            <person name="LaButti K."/>
            <person name="Pangilinan J."/>
            <person name="Lipzen A."/>
            <person name="Amirebrahimi M."/>
            <person name="Yan J."/>
            <person name="Adam C."/>
            <person name="Keymanesh K."/>
            <person name="Ng V."/>
            <person name="Louie K."/>
            <person name="Northen T."/>
            <person name="Drula E."/>
            <person name="Henrissat B."/>
            <person name="Hsieh H.M."/>
            <person name="Youens-Clark K."/>
            <person name="Lutzoni F."/>
            <person name="Miadlikowska J."/>
            <person name="Eastwood D.C."/>
            <person name="Hamelin R.C."/>
            <person name="Grigoriev I.V."/>
            <person name="U'Ren J.M."/>
        </authorList>
    </citation>
    <scope>NUCLEOTIDE SEQUENCE [LARGE SCALE GENOMIC DNA]</scope>
    <source>
        <strain evidence="1 2">CBS 119005</strain>
    </source>
</reference>
<evidence type="ECO:0000313" key="1">
    <source>
        <dbReference type="EMBL" id="KAI4866877.1"/>
    </source>
</evidence>
<name>A0ACB9Z5Y3_9PEZI</name>
<evidence type="ECO:0000313" key="2">
    <source>
        <dbReference type="Proteomes" id="UP001497700"/>
    </source>
</evidence>
<protein>
    <submittedName>
        <fullName evidence="1">Salicylate hydroxylase</fullName>
    </submittedName>
</protein>
<sequence>MTHEQLRVAIIGGGLAGAALANALVRISHVDVHVFESAPEFSERGAAVGLSKNAQLALAQILPSGTDMLEKAGAVPMNSSRVILGSGPEAGTIVLDLAADDPGMIVHRASLLRELIAPLPKESLHPNKKLTAINPNESGVEVAFQDGTVYHFDAVIGADGIFSTVREHVLRGVGADEQSSASPAGFWDCRNVVPFEKAKAALGEEYFDVDRQYDWVGDGAFILHDVLEDRTMVQCVISGVEKDASKDRDRRRPLTREALAASLSSWLGGPIADGMISLICDQPDLSGYSQWEHKSTPTYVRERVCLVGDAAHATTPWQGAGTGLAIEDAMVLGALFASISSANEISAAFKAYDLLRRPRCQQVIDSSRETGLILCGQVDLHADELRELLAPRWNFIFGLDMELHKREALEALRTAQQK</sequence>
<comment type="caution">
    <text evidence="1">The sequence shown here is derived from an EMBL/GenBank/DDBJ whole genome shotgun (WGS) entry which is preliminary data.</text>
</comment>
<dbReference type="Proteomes" id="UP001497700">
    <property type="component" value="Unassembled WGS sequence"/>
</dbReference>